<sequence>MRHTPYTHPTEIRRSGIYARLPIVGNLNMSGMNARPTDFEAV</sequence>
<evidence type="ECO:0000313" key="1">
    <source>
        <dbReference type="EMBL" id="EGF10243.1"/>
    </source>
</evidence>
<name>F2BEG2_9NEIS</name>
<gene>
    <name evidence="1" type="ORF">HMPREF9123_2118</name>
</gene>
<reference evidence="1 2" key="1">
    <citation type="submission" date="2011-02" db="EMBL/GenBank/DDBJ databases">
        <authorList>
            <person name="Muzny D."/>
            <person name="Qin X."/>
            <person name="Deng J."/>
            <person name="Jiang H."/>
            <person name="Liu Y."/>
            <person name="Qu J."/>
            <person name="Song X.-Z."/>
            <person name="Zhang L."/>
            <person name="Thornton R."/>
            <person name="Coyle M."/>
            <person name="Francisco L."/>
            <person name="Jackson L."/>
            <person name="Javaid M."/>
            <person name="Korchina V."/>
            <person name="Kovar C."/>
            <person name="Mata R."/>
            <person name="Mathew T."/>
            <person name="Ngo R."/>
            <person name="Nguyen L."/>
            <person name="Nguyen N."/>
            <person name="Okwuonu G."/>
            <person name="Ongeri F."/>
            <person name="Pham C."/>
            <person name="Simmons D."/>
            <person name="Wilczek-Boney K."/>
            <person name="Hale W."/>
            <person name="Jakkamsetti A."/>
            <person name="Pham P."/>
            <person name="Ruth R."/>
            <person name="San Lucas F."/>
            <person name="Warren J."/>
            <person name="Zhang J."/>
            <person name="Zhao Z."/>
            <person name="Zhou C."/>
            <person name="Zhu D."/>
            <person name="Lee S."/>
            <person name="Bess C."/>
            <person name="Blankenburg K."/>
            <person name="Forbes L."/>
            <person name="Fu Q."/>
            <person name="Gubbala S."/>
            <person name="Hirani K."/>
            <person name="Jayaseelan J.C."/>
            <person name="Lara F."/>
            <person name="Munidasa M."/>
            <person name="Palculict T."/>
            <person name="Patil S."/>
            <person name="Pu L.-L."/>
            <person name="Saada N."/>
            <person name="Tang L."/>
            <person name="Weissenberger G."/>
            <person name="Zhu Y."/>
            <person name="Hemphill L."/>
            <person name="Shang Y."/>
            <person name="Youmans B."/>
            <person name="Ayvaz T."/>
            <person name="Ross M."/>
            <person name="Santibanez J."/>
            <person name="Aqrawi P."/>
            <person name="Gross S."/>
            <person name="Joshi V."/>
            <person name="Fowler G."/>
            <person name="Nazareth L."/>
            <person name="Reid J."/>
            <person name="Worley K."/>
            <person name="Petrosino J."/>
            <person name="Highlander S."/>
            <person name="Gibbs R."/>
        </authorList>
    </citation>
    <scope>NUCLEOTIDE SEQUENCE [LARGE SCALE GENOMIC DNA]</scope>
    <source>
        <strain evidence="1 2">ATCC BAA-1200</strain>
    </source>
</reference>
<dbReference type="Proteomes" id="UP000004105">
    <property type="component" value="Unassembled WGS sequence"/>
</dbReference>
<dbReference type="HOGENOM" id="CLU_3254481_0_0_4"/>
<accession>F2BEG2</accession>
<evidence type="ECO:0000313" key="2">
    <source>
        <dbReference type="Proteomes" id="UP000004105"/>
    </source>
</evidence>
<protein>
    <submittedName>
        <fullName evidence="1">Uncharacterized protein</fullName>
    </submittedName>
</protein>
<keyword evidence="2" id="KW-1185">Reference proteome</keyword>
<proteinExistence type="predicted"/>
<comment type="caution">
    <text evidence="1">The sequence shown here is derived from an EMBL/GenBank/DDBJ whole genome shotgun (WGS) entry which is preliminary data.</text>
</comment>
<dbReference type="EMBL" id="AFAY01000044">
    <property type="protein sequence ID" value="EGF10243.1"/>
    <property type="molecule type" value="Genomic_DNA"/>
</dbReference>
<dbReference type="AlphaFoldDB" id="F2BEG2"/>
<organism evidence="1 2">
    <name type="scientific">Neisseria bacilliformis ATCC BAA-1200</name>
    <dbReference type="NCBI Taxonomy" id="888742"/>
    <lineage>
        <taxon>Bacteria</taxon>
        <taxon>Pseudomonadati</taxon>
        <taxon>Pseudomonadota</taxon>
        <taxon>Betaproteobacteria</taxon>
        <taxon>Neisseriales</taxon>
        <taxon>Neisseriaceae</taxon>
        <taxon>Neisseria</taxon>
    </lineage>
</organism>